<keyword evidence="1" id="KW-0472">Membrane</keyword>
<keyword evidence="1" id="KW-1133">Transmembrane helix</keyword>
<gene>
    <name evidence="2" type="ORF">DET61_1389</name>
</gene>
<feature type="transmembrane region" description="Helical" evidence="1">
    <location>
        <begin position="6"/>
        <end position="30"/>
    </location>
</feature>
<feature type="transmembrane region" description="Helical" evidence="1">
    <location>
        <begin position="65"/>
        <end position="84"/>
    </location>
</feature>
<feature type="transmembrane region" description="Helical" evidence="1">
    <location>
        <begin position="117"/>
        <end position="140"/>
    </location>
</feature>
<comment type="caution">
    <text evidence="2">The sequence shown here is derived from an EMBL/GenBank/DDBJ whole genome shotgun (WGS) entry which is preliminary data.</text>
</comment>
<evidence type="ECO:0000313" key="3">
    <source>
        <dbReference type="Proteomes" id="UP000253647"/>
    </source>
</evidence>
<protein>
    <submittedName>
        <fullName evidence="2">Uncharacterized protein</fullName>
    </submittedName>
</protein>
<evidence type="ECO:0000313" key="2">
    <source>
        <dbReference type="EMBL" id="RCW61947.1"/>
    </source>
</evidence>
<feature type="transmembrane region" description="Helical" evidence="1">
    <location>
        <begin position="91"/>
        <end position="111"/>
    </location>
</feature>
<dbReference type="RefSeq" id="WP_114435599.1">
    <property type="nucleotide sequence ID" value="NZ_QPJI01000038.1"/>
</dbReference>
<organism evidence="2 3">
    <name type="scientific">Marinobacter nauticus</name>
    <name type="common">Marinobacter hydrocarbonoclasticus</name>
    <name type="synonym">Marinobacter aquaeolei</name>
    <dbReference type="NCBI Taxonomy" id="2743"/>
    <lineage>
        <taxon>Bacteria</taxon>
        <taxon>Pseudomonadati</taxon>
        <taxon>Pseudomonadota</taxon>
        <taxon>Gammaproteobacteria</taxon>
        <taxon>Pseudomonadales</taxon>
        <taxon>Marinobacteraceae</taxon>
        <taxon>Marinobacter</taxon>
    </lineage>
</organism>
<sequence length="151" mass="16164">MTKGISFTLGIILAIWFSLVFPILFPYLFIDVSLDPVVGGCLESASQTICTFLAAAFLWGMTLPLNAVVLIGGAVAIAVIYSHASKSQLSVGWVVAGHVVYITMAIAFSEYEGARILSWHTATTIITHALLLVVGLHVGARLTRESRSLKS</sequence>
<dbReference type="Proteomes" id="UP000253647">
    <property type="component" value="Unassembled WGS sequence"/>
</dbReference>
<accession>A0A368X6B6</accession>
<reference evidence="2 3" key="1">
    <citation type="submission" date="2018-07" db="EMBL/GenBank/DDBJ databases">
        <title>Freshwater and sediment microbial communities from various areas in North America, analyzing microbe dynamics in response to fracking.</title>
        <authorList>
            <person name="Lamendella R."/>
        </authorList>
    </citation>
    <scope>NUCLEOTIDE SEQUENCE [LARGE SCALE GENOMIC DNA]</scope>
    <source>
        <strain evidence="2 3">105B</strain>
    </source>
</reference>
<name>A0A368X6B6_MARNT</name>
<keyword evidence="1" id="KW-0812">Transmembrane</keyword>
<dbReference type="EMBL" id="QPJI01000038">
    <property type="protein sequence ID" value="RCW61947.1"/>
    <property type="molecule type" value="Genomic_DNA"/>
</dbReference>
<dbReference type="AlphaFoldDB" id="A0A368X6B6"/>
<evidence type="ECO:0000256" key="1">
    <source>
        <dbReference type="SAM" id="Phobius"/>
    </source>
</evidence>
<proteinExistence type="predicted"/>